<evidence type="ECO:0008006" key="4">
    <source>
        <dbReference type="Google" id="ProtNLM"/>
    </source>
</evidence>
<gene>
    <name evidence="2" type="ORF">SAMN05421825_3416</name>
</gene>
<evidence type="ECO:0000313" key="2">
    <source>
        <dbReference type="EMBL" id="SDG45954.1"/>
    </source>
</evidence>
<accession>A0A1G7UEP3</accession>
<sequence length="187" mass="22168">MRYKTIFLIFTTALILFSCDKAAENNHPKKQSAEVKTKSDNEEQNKIILGEDIPEINAYVENIFEKNGKFYVELDLVEIKYKNVDERLIVNKNPKVRTYVIDDHTLIYSNDCKELIVKQLLQARKKLLKNKSIIVIGTSKDGRMKKHKFWLLRIKLNCKNEKNNCYFAFRHHDNYLLLFDCDQNEFT</sequence>
<dbReference type="STRING" id="454006.SAMN05421825_3416"/>
<dbReference type="PROSITE" id="PS51257">
    <property type="entry name" value="PROKAR_LIPOPROTEIN"/>
    <property type="match status" value="1"/>
</dbReference>
<evidence type="ECO:0000256" key="1">
    <source>
        <dbReference type="SAM" id="SignalP"/>
    </source>
</evidence>
<feature type="chain" id="PRO_5011689647" description="Lipoprotein" evidence="1">
    <location>
        <begin position="23"/>
        <end position="187"/>
    </location>
</feature>
<proteinExistence type="predicted"/>
<evidence type="ECO:0000313" key="3">
    <source>
        <dbReference type="Proteomes" id="UP000199203"/>
    </source>
</evidence>
<keyword evidence="1" id="KW-0732">Signal</keyword>
<feature type="signal peptide" evidence="1">
    <location>
        <begin position="1"/>
        <end position="22"/>
    </location>
</feature>
<dbReference type="OrthoDB" id="1450747at2"/>
<reference evidence="3" key="1">
    <citation type="submission" date="2016-10" db="EMBL/GenBank/DDBJ databases">
        <authorList>
            <person name="Varghese N."/>
            <person name="Submissions S."/>
        </authorList>
    </citation>
    <scope>NUCLEOTIDE SEQUENCE [LARGE SCALE GENOMIC DNA]</scope>
    <source>
        <strain evidence="3">DSM 19684</strain>
    </source>
</reference>
<protein>
    <recommendedName>
        <fullName evidence="4">Lipoprotein</fullName>
    </recommendedName>
</protein>
<dbReference type="Proteomes" id="UP000199203">
    <property type="component" value="Unassembled WGS sequence"/>
</dbReference>
<organism evidence="2 3">
    <name type="scientific">Epilithonimonas hungarica</name>
    <dbReference type="NCBI Taxonomy" id="454006"/>
    <lineage>
        <taxon>Bacteria</taxon>
        <taxon>Pseudomonadati</taxon>
        <taxon>Bacteroidota</taxon>
        <taxon>Flavobacteriia</taxon>
        <taxon>Flavobacteriales</taxon>
        <taxon>Weeksellaceae</taxon>
        <taxon>Chryseobacterium group</taxon>
        <taxon>Epilithonimonas</taxon>
    </lineage>
</organism>
<keyword evidence="3" id="KW-1185">Reference proteome</keyword>
<name>A0A1G7UEP3_9FLAO</name>
<dbReference type="RefSeq" id="WP_089874626.1">
    <property type="nucleotide sequence ID" value="NZ_FNBH01000004.1"/>
</dbReference>
<dbReference type="EMBL" id="FNBH01000004">
    <property type="protein sequence ID" value="SDG45954.1"/>
    <property type="molecule type" value="Genomic_DNA"/>
</dbReference>
<dbReference type="AlphaFoldDB" id="A0A1G7UEP3"/>